<evidence type="ECO:0000313" key="3">
    <source>
        <dbReference type="Proteomes" id="UP000317378"/>
    </source>
</evidence>
<name>A0A505DBP9_9ACTN</name>
<evidence type="ECO:0000256" key="1">
    <source>
        <dbReference type="SAM" id="MobiDB-lite"/>
    </source>
</evidence>
<keyword evidence="2" id="KW-0808">Transferase</keyword>
<accession>A0A505DBP9</accession>
<feature type="compositionally biased region" description="Low complexity" evidence="1">
    <location>
        <begin position="460"/>
        <end position="473"/>
    </location>
</feature>
<dbReference type="PANTHER" id="PTHR45947">
    <property type="entry name" value="SULFOQUINOVOSYL TRANSFERASE SQD2"/>
    <property type="match status" value="1"/>
</dbReference>
<dbReference type="EMBL" id="VCHX02000147">
    <property type="protein sequence ID" value="TPQ20090.1"/>
    <property type="molecule type" value="Genomic_DNA"/>
</dbReference>
<proteinExistence type="predicted"/>
<dbReference type="Gene3D" id="3.40.50.2000">
    <property type="entry name" value="Glycogen Phosphorylase B"/>
    <property type="match status" value="1"/>
</dbReference>
<dbReference type="Pfam" id="PF13692">
    <property type="entry name" value="Glyco_trans_1_4"/>
    <property type="match status" value="1"/>
</dbReference>
<dbReference type="OrthoDB" id="9807414at2"/>
<gene>
    <name evidence="2" type="ORF">FGD71_022630</name>
</gene>
<organism evidence="2 3">
    <name type="scientific">Streptomyces sporangiiformans</name>
    <dbReference type="NCBI Taxonomy" id="2315329"/>
    <lineage>
        <taxon>Bacteria</taxon>
        <taxon>Bacillati</taxon>
        <taxon>Actinomycetota</taxon>
        <taxon>Actinomycetes</taxon>
        <taxon>Kitasatosporales</taxon>
        <taxon>Streptomycetaceae</taxon>
        <taxon>Streptomyces</taxon>
    </lineage>
</organism>
<dbReference type="Proteomes" id="UP000317378">
    <property type="component" value="Unassembled WGS sequence"/>
</dbReference>
<evidence type="ECO:0000313" key="2">
    <source>
        <dbReference type="EMBL" id="TPQ20090.1"/>
    </source>
</evidence>
<dbReference type="SUPFAM" id="SSF53756">
    <property type="entry name" value="UDP-Glycosyltransferase/glycogen phosphorylase"/>
    <property type="match status" value="1"/>
</dbReference>
<reference evidence="2 3" key="1">
    <citation type="submission" date="2019-06" db="EMBL/GenBank/DDBJ databases">
        <title>Streptomyces sporangiiformans sp. nov., a novel actinomycete isolated from soil in Mount Song.</title>
        <authorList>
            <person name="Han L."/>
        </authorList>
    </citation>
    <scope>NUCLEOTIDE SEQUENCE [LARGE SCALE GENOMIC DNA]</scope>
    <source>
        <strain evidence="2 3">NEAU-SSA 1</strain>
    </source>
</reference>
<protein>
    <submittedName>
        <fullName evidence="2">Glycosyltransferase</fullName>
    </submittedName>
</protein>
<keyword evidence="3" id="KW-1185">Reference proteome</keyword>
<dbReference type="GO" id="GO:0016757">
    <property type="term" value="F:glycosyltransferase activity"/>
    <property type="evidence" value="ECO:0007669"/>
    <property type="project" value="TreeGrafter"/>
</dbReference>
<comment type="caution">
    <text evidence="2">The sequence shown here is derived from an EMBL/GenBank/DDBJ whole genome shotgun (WGS) entry which is preliminary data.</text>
</comment>
<feature type="region of interest" description="Disordered" evidence="1">
    <location>
        <begin position="453"/>
        <end position="479"/>
    </location>
</feature>
<dbReference type="InterPro" id="IPR050194">
    <property type="entry name" value="Glycosyltransferase_grp1"/>
</dbReference>
<sequence>MRWHFHDYRSPDLDGIVDGAILMHREMAELLDGRGAVPHDLTRGPDGLHSLLREGGPQDAVYAGSGPYAFLYHLWRERTGGAYRIVREVHTSLWSGYWAQEELCRPLVRDGDLVLFPTEFTRRLYLREFDSVREESSAVAYPLLHRLPTRRPVAAPPSTAPLRIGYLGALSEAKNFDQVVNIFARVHRLSGGLAKLLFAGKPNADRFAPVHVLESLRQQGIDPRHVTSAGVLGPNDLGRFFQAVDVLLFPSTASRETLGRVVVEALAHGVPVLAADVGPAVELLPATNLIPTVLDTATEFTMGRILPLGRVDEECAADRLLRRAYAPARLADTAPYGIDALWQALEGRAPSVQTPYDRRVIDALRVEPRPTDHPGLDPERAERLFLDYFQRHDDELLVAIADLEARTGRPHPELREIVARPGRNLADYRAFPRLLDALLLEPLTFRQTAAQPPCPATDFAAARGPAGSPGPIAMDKESS</sequence>
<dbReference type="PANTHER" id="PTHR45947:SF3">
    <property type="entry name" value="SULFOQUINOVOSYL TRANSFERASE SQD2"/>
    <property type="match status" value="1"/>
</dbReference>
<dbReference type="AlphaFoldDB" id="A0A505DBP9"/>